<gene>
    <name evidence="9" type="ORF">HYPBUDRAFT_158471</name>
</gene>
<evidence type="ECO:0000256" key="5">
    <source>
        <dbReference type="ARBA" id="ARBA00022989"/>
    </source>
</evidence>
<proteinExistence type="inferred from homology"/>
<dbReference type="Pfam" id="PF05241">
    <property type="entry name" value="EBP"/>
    <property type="match status" value="1"/>
</dbReference>
<keyword evidence="10" id="KW-1185">Reference proteome</keyword>
<evidence type="ECO:0000256" key="6">
    <source>
        <dbReference type="ARBA" id="ARBA00023136"/>
    </source>
</evidence>
<dbReference type="Proteomes" id="UP000095085">
    <property type="component" value="Unassembled WGS sequence"/>
</dbReference>
<accession>A0A1E4REJ1</accession>
<dbReference type="PROSITE" id="PS51751">
    <property type="entry name" value="EXPERA"/>
    <property type="match status" value="1"/>
</dbReference>
<dbReference type="InterPro" id="IPR033118">
    <property type="entry name" value="EXPERA"/>
</dbReference>
<dbReference type="InterPro" id="IPR051987">
    <property type="entry name" value="Sigma-2_receptor-like"/>
</dbReference>
<comment type="subcellular location">
    <subcellularLocation>
        <location evidence="1">Endoplasmic reticulum membrane</location>
        <topology evidence="1">Multi-pass membrane protein</topology>
    </subcellularLocation>
</comment>
<comment type="similarity">
    <text evidence="2">Belongs to the TMEM97/sigma-2 receptor family.</text>
</comment>
<evidence type="ECO:0000256" key="2">
    <source>
        <dbReference type="ARBA" id="ARBA00009096"/>
    </source>
</evidence>
<sequence>MKQYLDKFYYWYFIVHIPITLLIDSTIVIPDEYQLWIQKLIVSFHIETNKDILLIESPLWFKVFGLFELVVQLPIFVIGSIFLRNKDERITPVMMIYGFNAFFTTLVCLIWVIAEGDNFGLTRAEIYNLVLIYVPYLIIPLVMMIDNLIRNIKVFNKIEITKKNQ</sequence>
<name>A0A1E4REJ1_9ASCO</name>
<dbReference type="AlphaFoldDB" id="A0A1E4REJ1"/>
<evidence type="ECO:0000256" key="3">
    <source>
        <dbReference type="ARBA" id="ARBA00022692"/>
    </source>
</evidence>
<dbReference type="STRING" id="984485.A0A1E4REJ1"/>
<feature type="transmembrane region" description="Helical" evidence="7">
    <location>
        <begin position="95"/>
        <end position="114"/>
    </location>
</feature>
<dbReference type="EMBL" id="KV454544">
    <property type="protein sequence ID" value="ODV65636.1"/>
    <property type="molecule type" value="Genomic_DNA"/>
</dbReference>
<evidence type="ECO:0000256" key="7">
    <source>
        <dbReference type="PIRNR" id="PIRNR031032"/>
    </source>
</evidence>
<evidence type="ECO:0000256" key="1">
    <source>
        <dbReference type="ARBA" id="ARBA00004477"/>
    </source>
</evidence>
<dbReference type="InterPro" id="IPR016964">
    <property type="entry name" value="Sigma2_recept"/>
</dbReference>
<reference evidence="10" key="1">
    <citation type="submission" date="2016-05" db="EMBL/GenBank/DDBJ databases">
        <title>Comparative genomics of biotechnologically important yeasts.</title>
        <authorList>
            <consortium name="DOE Joint Genome Institute"/>
            <person name="Riley R."/>
            <person name="Haridas S."/>
            <person name="Wolfe K.H."/>
            <person name="Lopes M.R."/>
            <person name="Hittinger C.T."/>
            <person name="Goker M."/>
            <person name="Salamov A."/>
            <person name="Wisecaver J."/>
            <person name="Long T.M."/>
            <person name="Aerts A.L."/>
            <person name="Barry K."/>
            <person name="Choi C."/>
            <person name="Clum A."/>
            <person name="Coughlan A.Y."/>
            <person name="Deshpande S."/>
            <person name="Douglass A.P."/>
            <person name="Hanson S.J."/>
            <person name="Klenk H.-P."/>
            <person name="Labutti K."/>
            <person name="Lapidus A."/>
            <person name="Lindquist E."/>
            <person name="Lipzen A."/>
            <person name="Meier-Kolthoff J.P."/>
            <person name="Ohm R.A."/>
            <person name="Otillar R.P."/>
            <person name="Pangilinan J."/>
            <person name="Peng Y."/>
            <person name="Rokas A."/>
            <person name="Rosa C.A."/>
            <person name="Scheuner C."/>
            <person name="Sibirny A.A."/>
            <person name="Slot J.C."/>
            <person name="Stielow J.B."/>
            <person name="Sun H."/>
            <person name="Kurtzman C.P."/>
            <person name="Blackwell M."/>
            <person name="Grigoriev I.V."/>
            <person name="Jeffries T.W."/>
        </authorList>
    </citation>
    <scope>NUCLEOTIDE SEQUENCE [LARGE SCALE GENOMIC DNA]</scope>
    <source>
        <strain evidence="10">NRRL Y-1933</strain>
    </source>
</reference>
<dbReference type="GO" id="GO:0005789">
    <property type="term" value="C:endoplasmic reticulum membrane"/>
    <property type="evidence" value="ECO:0007669"/>
    <property type="project" value="UniProtKB-SubCell"/>
</dbReference>
<dbReference type="PANTHER" id="PTHR31204:SF1">
    <property type="entry name" value="SIGMA INTRACELLULAR RECEPTOR 2"/>
    <property type="match status" value="1"/>
</dbReference>
<feature type="transmembrane region" description="Helical" evidence="7">
    <location>
        <begin position="126"/>
        <end position="149"/>
    </location>
</feature>
<evidence type="ECO:0000259" key="8">
    <source>
        <dbReference type="PROSITE" id="PS51751"/>
    </source>
</evidence>
<feature type="domain" description="EXPERA" evidence="8">
    <location>
        <begin position="5"/>
        <end position="144"/>
    </location>
</feature>
<dbReference type="PANTHER" id="PTHR31204">
    <property type="entry name" value="SIGMA INTRACELLULAR RECEPTOR 2"/>
    <property type="match status" value="1"/>
</dbReference>
<dbReference type="OrthoDB" id="433124at2759"/>
<organism evidence="9 10">
    <name type="scientific">Hyphopichia burtonii NRRL Y-1933</name>
    <dbReference type="NCBI Taxonomy" id="984485"/>
    <lineage>
        <taxon>Eukaryota</taxon>
        <taxon>Fungi</taxon>
        <taxon>Dikarya</taxon>
        <taxon>Ascomycota</taxon>
        <taxon>Saccharomycotina</taxon>
        <taxon>Pichiomycetes</taxon>
        <taxon>Debaryomycetaceae</taxon>
        <taxon>Hyphopichia</taxon>
    </lineage>
</organism>
<dbReference type="GO" id="GO:0006626">
    <property type="term" value="P:protein targeting to mitochondrion"/>
    <property type="evidence" value="ECO:0007669"/>
    <property type="project" value="EnsemblFungi"/>
</dbReference>
<evidence type="ECO:0000256" key="4">
    <source>
        <dbReference type="ARBA" id="ARBA00022824"/>
    </source>
</evidence>
<dbReference type="PIRSF" id="PIRSF031032">
    <property type="entry name" value="TMP_97_prd"/>
    <property type="match status" value="1"/>
</dbReference>
<dbReference type="GeneID" id="30996925"/>
<keyword evidence="6 7" id="KW-0472">Membrane</keyword>
<protein>
    <recommendedName>
        <fullName evidence="7">Efficient mitochondria targeting-associated protein 19</fullName>
    </recommendedName>
</protein>
<evidence type="ECO:0000313" key="9">
    <source>
        <dbReference type="EMBL" id="ODV65636.1"/>
    </source>
</evidence>
<feature type="transmembrane region" description="Helical" evidence="7">
    <location>
        <begin position="59"/>
        <end position="83"/>
    </location>
</feature>
<keyword evidence="5 7" id="KW-1133">Transmembrane helix</keyword>
<keyword evidence="3 7" id="KW-0812">Transmembrane</keyword>
<evidence type="ECO:0000313" key="10">
    <source>
        <dbReference type="Proteomes" id="UP000095085"/>
    </source>
</evidence>
<keyword evidence="4 7" id="KW-0256">Endoplasmic reticulum</keyword>
<dbReference type="RefSeq" id="XP_020074703.1">
    <property type="nucleotide sequence ID" value="XM_020222376.1"/>
</dbReference>
<feature type="transmembrane region" description="Helical" evidence="7">
    <location>
        <begin position="9"/>
        <end position="29"/>
    </location>
</feature>